<dbReference type="PROSITE" id="PS01360">
    <property type="entry name" value="ZF_MYND_1"/>
    <property type="match status" value="1"/>
</dbReference>
<dbReference type="Gene3D" id="1.25.40.20">
    <property type="entry name" value="Ankyrin repeat-containing domain"/>
    <property type="match status" value="1"/>
</dbReference>
<dbReference type="EMBL" id="JAOPGA020001346">
    <property type="protein sequence ID" value="KAL0487504.1"/>
    <property type="molecule type" value="Genomic_DNA"/>
</dbReference>
<evidence type="ECO:0000256" key="2">
    <source>
        <dbReference type="ARBA" id="ARBA00022771"/>
    </source>
</evidence>
<dbReference type="GO" id="GO:0008270">
    <property type="term" value="F:zinc ion binding"/>
    <property type="evidence" value="ECO:0007669"/>
    <property type="project" value="UniProtKB-KW"/>
</dbReference>
<reference evidence="6 7" key="1">
    <citation type="submission" date="2024-03" db="EMBL/GenBank/DDBJ databases">
        <title>The Acrasis kona genome and developmental transcriptomes reveal deep origins of eukaryotic multicellular pathways.</title>
        <authorList>
            <person name="Sheikh S."/>
            <person name="Fu C.-J."/>
            <person name="Brown M.W."/>
            <person name="Baldauf S.L."/>
        </authorList>
    </citation>
    <scope>NUCLEOTIDE SEQUENCE [LARGE SCALE GENOMIC DNA]</scope>
    <source>
        <strain evidence="6 7">ATCC MYA-3509</strain>
    </source>
</reference>
<keyword evidence="3" id="KW-0862">Zinc</keyword>
<evidence type="ECO:0000313" key="6">
    <source>
        <dbReference type="EMBL" id="KAL0487504.1"/>
    </source>
</evidence>
<dbReference type="InterPro" id="IPR002110">
    <property type="entry name" value="Ankyrin_rpt"/>
</dbReference>
<dbReference type="Proteomes" id="UP001431209">
    <property type="component" value="Unassembled WGS sequence"/>
</dbReference>
<evidence type="ECO:0000259" key="5">
    <source>
        <dbReference type="PROSITE" id="PS50865"/>
    </source>
</evidence>
<dbReference type="SUPFAM" id="SSF144232">
    <property type="entry name" value="HIT/MYND zinc finger-like"/>
    <property type="match status" value="1"/>
</dbReference>
<dbReference type="AlphaFoldDB" id="A0AAW2ZDS7"/>
<gene>
    <name evidence="6" type="ORF">AKO1_004181</name>
</gene>
<evidence type="ECO:0000313" key="7">
    <source>
        <dbReference type="Proteomes" id="UP001431209"/>
    </source>
</evidence>
<dbReference type="SUPFAM" id="SSF48403">
    <property type="entry name" value="Ankyrin repeat"/>
    <property type="match status" value="1"/>
</dbReference>
<dbReference type="Pfam" id="PF01753">
    <property type="entry name" value="zf-MYND"/>
    <property type="match status" value="1"/>
</dbReference>
<dbReference type="PROSITE" id="PS50865">
    <property type="entry name" value="ZF_MYND_2"/>
    <property type="match status" value="1"/>
</dbReference>
<keyword evidence="2 4" id="KW-0863">Zinc-finger</keyword>
<dbReference type="InterPro" id="IPR011990">
    <property type="entry name" value="TPR-like_helical_dom_sf"/>
</dbReference>
<evidence type="ECO:0000256" key="4">
    <source>
        <dbReference type="PROSITE-ProRule" id="PRU00134"/>
    </source>
</evidence>
<protein>
    <submittedName>
        <fullName evidence="6">USP19</fullName>
    </submittedName>
</protein>
<evidence type="ECO:0000256" key="3">
    <source>
        <dbReference type="ARBA" id="ARBA00022833"/>
    </source>
</evidence>
<sequence length="672" mass="77151">MSRPPPQMHYTLNGRDTNLTAKDMEELEKNHPSLIVQYMGSMIGTFPSLFETFGDAPVTTPAHIQLQNEYNINQKDEPFESPTEELRRFDSDSNNFTTNDAFIATRSCVRAYKYCTLDKKDIAIKQARESIELSPNCEAYNLLALCEATNYDEALAFYRQGQTMISKVSKSLKRILKQKEPYDHHHVRGYFRNLIGEANALRKLKRYKEALEVYKKLDQMDKYHYQSGYVHFRLNVPETMMYLDQNQQALEYMQKRSENFNNFAYAIHWMFNKGLIEIITGKVKTETFPHGAYINTVLSTYPLVALYLGDRLALPNVHIPICTRQTRTEFKSTATVQALYARDCYDLWHKHPRALNYLQKLINTLAVACILGEKTNSNSWLLKNLYLPDRSVETLKNYTMDKHGVFQEACFRMGSSILCEAVLLDDKQVLNHLVKECKWKLSLPQDGLNPIQIAAFYNKKVSLETLIDLGADLLSVGRAGVNALQAACNQGNAELLDFALDKKPGVVTNNQRVIDGMYTNLFSSYVITCNANEYKKGVVCQRCQVDTIKHDKNIDFCEVLVVMNKHGLKPSTQLFASLKTEYAHRNSRKKMLALLETFMNSKAPEQVVPVQVSDEQVVPVQMSDDEEKCHTCSKVESESEPLRRCTQCMRTKYCSRECQVEDWPQHKKTCGQ</sequence>
<evidence type="ECO:0000256" key="1">
    <source>
        <dbReference type="ARBA" id="ARBA00022723"/>
    </source>
</evidence>
<dbReference type="InterPro" id="IPR036770">
    <property type="entry name" value="Ankyrin_rpt-contain_sf"/>
</dbReference>
<dbReference type="SMART" id="SM00248">
    <property type="entry name" value="ANK"/>
    <property type="match status" value="3"/>
</dbReference>
<dbReference type="SUPFAM" id="SSF48452">
    <property type="entry name" value="TPR-like"/>
    <property type="match status" value="1"/>
</dbReference>
<organism evidence="6 7">
    <name type="scientific">Acrasis kona</name>
    <dbReference type="NCBI Taxonomy" id="1008807"/>
    <lineage>
        <taxon>Eukaryota</taxon>
        <taxon>Discoba</taxon>
        <taxon>Heterolobosea</taxon>
        <taxon>Tetramitia</taxon>
        <taxon>Eutetramitia</taxon>
        <taxon>Acrasidae</taxon>
        <taxon>Acrasis</taxon>
    </lineage>
</organism>
<keyword evidence="7" id="KW-1185">Reference proteome</keyword>
<accession>A0AAW2ZDS7</accession>
<feature type="domain" description="MYND-type" evidence="5">
    <location>
        <begin position="629"/>
        <end position="670"/>
    </location>
</feature>
<comment type="caution">
    <text evidence="6">The sequence shown here is derived from an EMBL/GenBank/DDBJ whole genome shotgun (WGS) entry which is preliminary data.</text>
</comment>
<dbReference type="InterPro" id="IPR002893">
    <property type="entry name" value="Znf_MYND"/>
</dbReference>
<name>A0AAW2ZDS7_9EUKA</name>
<dbReference type="Gene3D" id="6.10.140.2220">
    <property type="match status" value="1"/>
</dbReference>
<dbReference type="Gene3D" id="1.25.40.10">
    <property type="entry name" value="Tetratricopeptide repeat domain"/>
    <property type="match status" value="1"/>
</dbReference>
<keyword evidence="1" id="KW-0479">Metal-binding</keyword>
<proteinExistence type="predicted"/>